<evidence type="ECO:0000313" key="2">
    <source>
        <dbReference type="Proteomes" id="UP000177588"/>
    </source>
</evidence>
<sequence length="186" mass="21249">MALKPSVTVRIEVNPPLTEGQIQNFWRTYDGAFAPIRTRNPCRQHFHEPEFIAAMDDPDFIKLVGCEGDQMVFFAMGTENLDKIPWVYREFYDERFPEYIRSRFYVPVIYIPLTLQGLGYSDQLLHAIQSYMRGKGLSLVLYDHGAAPPNSELTRIILRVPGTTQIGSEPIGAQLYQAVYTTPGEE</sequence>
<reference evidence="1 2" key="1">
    <citation type="journal article" date="2016" name="Nat. Commun.">
        <title>Thousands of microbial genomes shed light on interconnected biogeochemical processes in an aquifer system.</title>
        <authorList>
            <person name="Anantharaman K."/>
            <person name="Brown C.T."/>
            <person name="Hug L.A."/>
            <person name="Sharon I."/>
            <person name="Castelle C.J."/>
            <person name="Probst A.J."/>
            <person name="Thomas B.C."/>
            <person name="Singh A."/>
            <person name="Wilkins M.J."/>
            <person name="Karaoz U."/>
            <person name="Brodie E.L."/>
            <person name="Williams K.H."/>
            <person name="Hubbard S.S."/>
            <person name="Banfield J.F."/>
        </authorList>
    </citation>
    <scope>NUCLEOTIDE SEQUENCE [LARGE SCALE GENOMIC DNA]</scope>
</reference>
<evidence type="ECO:0008006" key="3">
    <source>
        <dbReference type="Google" id="ProtNLM"/>
    </source>
</evidence>
<dbReference type="Proteomes" id="UP000177588">
    <property type="component" value="Unassembled WGS sequence"/>
</dbReference>
<gene>
    <name evidence="1" type="ORF">A2Z24_00720</name>
</gene>
<dbReference type="AlphaFoldDB" id="A0A1G1WCD1"/>
<protein>
    <recommendedName>
        <fullName evidence="3">N-acetyltransferase domain-containing protein</fullName>
    </recommendedName>
</protein>
<dbReference type="EMBL" id="MHCT01000031">
    <property type="protein sequence ID" value="OGY25345.1"/>
    <property type="molecule type" value="Genomic_DNA"/>
</dbReference>
<evidence type="ECO:0000313" key="1">
    <source>
        <dbReference type="EMBL" id="OGY25345.1"/>
    </source>
</evidence>
<organism evidence="1 2">
    <name type="scientific">Candidatus Woykebacteria bacterium RBG_16_44_10</name>
    <dbReference type="NCBI Taxonomy" id="1802597"/>
    <lineage>
        <taxon>Bacteria</taxon>
        <taxon>Candidatus Woykeibacteriota</taxon>
    </lineage>
</organism>
<dbReference type="STRING" id="1802597.A2Z24_00720"/>
<name>A0A1G1WCD1_9BACT</name>
<comment type="caution">
    <text evidence="1">The sequence shown here is derived from an EMBL/GenBank/DDBJ whole genome shotgun (WGS) entry which is preliminary data.</text>
</comment>
<proteinExistence type="predicted"/>
<accession>A0A1G1WCD1</accession>